<feature type="chain" id="PRO_5001868359" evidence="2">
    <location>
        <begin position="18"/>
        <end position="222"/>
    </location>
</feature>
<reference evidence="3" key="1">
    <citation type="journal article" date="2015" name="PLoS Negl. Trop. Dis.">
        <title>Deep Sequencing Analysis of the Ixodes ricinus Haemocytome.</title>
        <authorList>
            <person name="Kotsyfakis M."/>
            <person name="Kopacek P."/>
            <person name="Franta Z."/>
            <person name="Pedra J.H."/>
            <person name="Ribeiro J.M."/>
        </authorList>
    </citation>
    <scope>NUCLEOTIDE SEQUENCE</scope>
</reference>
<keyword evidence="2" id="KW-0732">Signal</keyword>
<proteinExistence type="evidence at transcript level"/>
<feature type="signal peptide" evidence="2">
    <location>
        <begin position="1"/>
        <end position="17"/>
    </location>
</feature>
<evidence type="ECO:0000313" key="3">
    <source>
        <dbReference type="EMBL" id="JAC92390.1"/>
    </source>
</evidence>
<organism evidence="3">
    <name type="scientific">Ixodes ricinus</name>
    <name type="common">Common tick</name>
    <name type="synonym">Acarus ricinus</name>
    <dbReference type="NCBI Taxonomy" id="34613"/>
    <lineage>
        <taxon>Eukaryota</taxon>
        <taxon>Metazoa</taxon>
        <taxon>Ecdysozoa</taxon>
        <taxon>Arthropoda</taxon>
        <taxon>Chelicerata</taxon>
        <taxon>Arachnida</taxon>
        <taxon>Acari</taxon>
        <taxon>Parasitiformes</taxon>
        <taxon>Ixodida</taxon>
        <taxon>Ixodoidea</taxon>
        <taxon>Ixodidae</taxon>
        <taxon>Ixodinae</taxon>
        <taxon>Ixodes</taxon>
    </lineage>
</organism>
<accession>A0A090XBC9</accession>
<protein>
    <submittedName>
        <fullName evidence="3">Putative secreted salivary gland peptide</fullName>
    </submittedName>
</protein>
<sequence length="222" mass="24797">MLRFMTLLLAASTFGNGATVHDFNDYVDRAVGSTLPPLIRNAHSIYPEARIPFPHIRAIGRVRLAKRHRSEADRGGCEGYWTSSRERSGSCSHPSQVMGATVTTCTLDLSGLEATYTLRTKQREHIFAKRKTFSVDVRVASATASIVLASNGDQNPRLVSFHLNHIGFVMSYDRDFDLDASRQKKFGEEVFDYTRSELTKIIEGSYFTALSQAFANTCFACR</sequence>
<evidence type="ECO:0000256" key="1">
    <source>
        <dbReference type="SAM" id="MobiDB-lite"/>
    </source>
</evidence>
<dbReference type="AlphaFoldDB" id="A0A090XBC9"/>
<name>A0A090XBC9_IXORI</name>
<dbReference type="EMBL" id="GBIH01002320">
    <property type="protein sequence ID" value="JAC92390.1"/>
    <property type="molecule type" value="mRNA"/>
</dbReference>
<evidence type="ECO:0000256" key="2">
    <source>
        <dbReference type="SAM" id="SignalP"/>
    </source>
</evidence>
<feature type="region of interest" description="Disordered" evidence="1">
    <location>
        <begin position="75"/>
        <end position="95"/>
    </location>
</feature>